<evidence type="ECO:0000259" key="2">
    <source>
        <dbReference type="Pfam" id="PF03795"/>
    </source>
</evidence>
<dbReference type="RefSeq" id="WP_163474599.1">
    <property type="nucleotide sequence ID" value="NZ_JAAGWZ010000005.1"/>
</dbReference>
<protein>
    <submittedName>
        <fullName evidence="3">YciI family protein</fullName>
    </submittedName>
</protein>
<dbReference type="Pfam" id="PF03795">
    <property type="entry name" value="YCII"/>
    <property type="match status" value="1"/>
</dbReference>
<gene>
    <name evidence="3" type="ORF">G3T37_14460</name>
</gene>
<evidence type="ECO:0000313" key="4">
    <source>
        <dbReference type="Proteomes" id="UP000479756"/>
    </source>
</evidence>
<dbReference type="InterPro" id="IPR011008">
    <property type="entry name" value="Dimeric_a/b-barrel"/>
</dbReference>
<keyword evidence="4" id="KW-1185">Reference proteome</keyword>
<dbReference type="AlphaFoldDB" id="A0A7C9PQB0"/>
<comment type="similarity">
    <text evidence="1">Belongs to the YciI family.</text>
</comment>
<reference evidence="3 4" key="1">
    <citation type="journal article" date="2014" name="Int. J. Syst. Evol. Microbiol.">
        <title>Description of Galbitalea soli gen. nov., sp. nov., and Frondihabitans sucicola sp. nov.</title>
        <authorList>
            <person name="Kim S.J."/>
            <person name="Lim J.M."/>
            <person name="Ahn J.H."/>
            <person name="Weon H.Y."/>
            <person name="Hamada M."/>
            <person name="Suzuki K."/>
            <person name="Ahn T.Y."/>
            <person name="Kwon S.W."/>
        </authorList>
    </citation>
    <scope>NUCLEOTIDE SEQUENCE [LARGE SCALE GENOMIC DNA]</scope>
    <source>
        <strain evidence="3 4">NBRC 108727</strain>
    </source>
</reference>
<dbReference type="InterPro" id="IPR005545">
    <property type="entry name" value="YCII"/>
</dbReference>
<dbReference type="PANTHER" id="PTHR35174">
    <property type="entry name" value="BLL7171 PROTEIN-RELATED"/>
    <property type="match status" value="1"/>
</dbReference>
<evidence type="ECO:0000313" key="3">
    <source>
        <dbReference type="EMBL" id="NEM92551.1"/>
    </source>
</evidence>
<comment type="caution">
    <text evidence="3">The sequence shown here is derived from an EMBL/GenBank/DDBJ whole genome shotgun (WGS) entry which is preliminary data.</text>
</comment>
<accession>A0A7C9PQB0</accession>
<dbReference type="EMBL" id="JAAGWZ010000005">
    <property type="protein sequence ID" value="NEM92551.1"/>
    <property type="molecule type" value="Genomic_DNA"/>
</dbReference>
<proteinExistence type="inferred from homology"/>
<dbReference type="Gene3D" id="3.30.70.1060">
    <property type="entry name" value="Dimeric alpha+beta barrel"/>
    <property type="match status" value="1"/>
</dbReference>
<feature type="domain" description="YCII-related" evidence="2">
    <location>
        <begin position="1"/>
        <end position="115"/>
    </location>
</feature>
<name>A0A7C9PQB0_9MICO</name>
<sequence>MRYTLLLHYPEVTEATGDEALSPEALAEGQRAFASYAEVLTRAGVLVSGEVLRPSSASTTVAMRGGSLVIQDGPFAASKEQLGGTFVIDVPDLDAALEWAKQAPSVAWGTVEVRPGAVFVRDGAWVPND</sequence>
<dbReference type="Proteomes" id="UP000479756">
    <property type="component" value="Unassembled WGS sequence"/>
</dbReference>
<evidence type="ECO:0000256" key="1">
    <source>
        <dbReference type="ARBA" id="ARBA00007689"/>
    </source>
</evidence>
<dbReference type="SUPFAM" id="SSF54909">
    <property type="entry name" value="Dimeric alpha+beta barrel"/>
    <property type="match status" value="1"/>
</dbReference>
<organism evidence="3 4">
    <name type="scientific">Galbitalea soli</name>
    <dbReference type="NCBI Taxonomy" id="1268042"/>
    <lineage>
        <taxon>Bacteria</taxon>
        <taxon>Bacillati</taxon>
        <taxon>Actinomycetota</taxon>
        <taxon>Actinomycetes</taxon>
        <taxon>Micrococcales</taxon>
        <taxon>Microbacteriaceae</taxon>
        <taxon>Galbitalea</taxon>
    </lineage>
</organism>
<dbReference type="PANTHER" id="PTHR35174:SF3">
    <property type="entry name" value="BLL7171 PROTEIN"/>
    <property type="match status" value="1"/>
</dbReference>